<dbReference type="VEuPathDB" id="MicrosporidiaDB:NAPIS_ORF01009"/>
<dbReference type="InterPro" id="IPR035992">
    <property type="entry name" value="Ricin_B-like_lectins"/>
</dbReference>
<protein>
    <submittedName>
        <fullName evidence="1">Uncharacterized protein</fullName>
    </submittedName>
</protein>
<gene>
    <name evidence="1" type="ORF">NAPIS_ORF01009</name>
</gene>
<proteinExistence type="predicted"/>
<evidence type="ECO:0000313" key="1">
    <source>
        <dbReference type="EMBL" id="EQB61420.1"/>
    </source>
</evidence>
<reference evidence="1 2" key="1">
    <citation type="journal article" date="2013" name="BMC Genomics">
        <title>Genome sequencing and comparative genomics of honey bee microsporidia, Nosema apis reveal novel insights into host-parasite interactions.</title>
        <authorList>
            <person name="Chen Yp."/>
            <person name="Pettis J.S."/>
            <person name="Zhao Y."/>
            <person name="Liu X."/>
            <person name="Tallon L.J."/>
            <person name="Sadzewicz L.D."/>
            <person name="Li R."/>
            <person name="Zheng H."/>
            <person name="Huang S."/>
            <person name="Zhang X."/>
            <person name="Hamilton M.C."/>
            <person name="Pernal S.F."/>
            <person name="Melathopoulos A.P."/>
            <person name="Yan X."/>
            <person name="Evans J.D."/>
        </authorList>
    </citation>
    <scope>NUCLEOTIDE SEQUENCE [LARGE SCALE GENOMIC DNA]</scope>
    <source>
        <strain evidence="1 2">BRL 01</strain>
    </source>
</reference>
<keyword evidence="2" id="KW-1185">Reference proteome</keyword>
<dbReference type="Gene3D" id="2.80.10.50">
    <property type="match status" value="1"/>
</dbReference>
<dbReference type="PROSITE" id="PS50231">
    <property type="entry name" value="RICIN_B_LECTIN"/>
    <property type="match status" value="1"/>
</dbReference>
<dbReference type="EMBL" id="KE647141">
    <property type="protein sequence ID" value="EQB61420.1"/>
    <property type="molecule type" value="Genomic_DNA"/>
</dbReference>
<sequence>MFTFLHLLKYTLALTGEITPKGNDKLRLATLREGKVYFANLDIIKDEKEMELIEYDEQKQVFKIQGKELCIDEKNVPYRVMLCENGVNNTKWNLHAENGYWKFQTKDLCLTLGKADKPGQHNVYAMPCNTDKYPQLFTYEKGTNNMYSEFELGGPYSSGGLPELRQHLRHSSAPTKVIITVMSEETGPVKYATSIGEMRALFQFGHGDSRLDHNTIVDLTKQYYLPVESN</sequence>
<dbReference type="SUPFAM" id="SSF50370">
    <property type="entry name" value="Ricin B-like lectins"/>
    <property type="match status" value="1"/>
</dbReference>
<dbReference type="Proteomes" id="UP000053780">
    <property type="component" value="Unassembled WGS sequence"/>
</dbReference>
<dbReference type="HOGENOM" id="CLU_1225085_0_0_1"/>
<dbReference type="AlphaFoldDB" id="T0MK57"/>
<accession>T0MK57</accession>
<organism evidence="1 2">
    <name type="scientific">Vairimorpha apis BRL 01</name>
    <dbReference type="NCBI Taxonomy" id="1037528"/>
    <lineage>
        <taxon>Eukaryota</taxon>
        <taxon>Fungi</taxon>
        <taxon>Fungi incertae sedis</taxon>
        <taxon>Microsporidia</taxon>
        <taxon>Nosematidae</taxon>
        <taxon>Vairimorpha</taxon>
    </lineage>
</organism>
<name>T0MK57_9MICR</name>
<evidence type="ECO:0000313" key="2">
    <source>
        <dbReference type="Proteomes" id="UP000053780"/>
    </source>
</evidence>